<comment type="similarity">
    <text evidence="2">Belongs to the FLZ family.</text>
</comment>
<dbReference type="PANTHER" id="PTHR33059">
    <property type="entry name" value="FCS-LIKE ZINC FINGER 5"/>
    <property type="match status" value="1"/>
</dbReference>
<keyword evidence="3" id="KW-0963">Cytoplasm</keyword>
<feature type="zinc finger region" description="FLZ-type" evidence="6">
    <location>
        <begin position="77"/>
        <end position="133"/>
    </location>
</feature>
<feature type="domain" description="FLZ-type" evidence="8">
    <location>
        <begin position="77"/>
        <end position="133"/>
    </location>
</feature>
<keyword evidence="5" id="KW-0862">Zinc</keyword>
<keyword evidence="5" id="KW-0863">Zinc-finger</keyword>
<dbReference type="AlphaFoldDB" id="A0AAV1Y0G9"/>
<feature type="region of interest" description="Disordered" evidence="7">
    <location>
        <begin position="18"/>
        <end position="40"/>
    </location>
</feature>
<dbReference type="Pfam" id="PF04570">
    <property type="entry name" value="zf-FLZ"/>
    <property type="match status" value="1"/>
</dbReference>
<dbReference type="PANTHER" id="PTHR33059:SF4">
    <property type="entry name" value="FCS-LIKE ZINC FINGER 5"/>
    <property type="match status" value="1"/>
</dbReference>
<evidence type="ECO:0000256" key="4">
    <source>
        <dbReference type="ARBA" id="ARBA00022723"/>
    </source>
</evidence>
<comment type="caution">
    <text evidence="9">The sequence shown here is derived from an EMBL/GenBank/DDBJ whole genome shotgun (WGS) entry which is preliminary data.</text>
</comment>
<dbReference type="Proteomes" id="UP001497480">
    <property type="component" value="Unassembled WGS sequence"/>
</dbReference>
<evidence type="ECO:0000256" key="6">
    <source>
        <dbReference type="PROSITE-ProRule" id="PRU01131"/>
    </source>
</evidence>
<protein>
    <recommendedName>
        <fullName evidence="8">FLZ-type domain-containing protein</fullName>
    </recommendedName>
</protein>
<keyword evidence="10" id="KW-1185">Reference proteome</keyword>
<evidence type="ECO:0000256" key="3">
    <source>
        <dbReference type="ARBA" id="ARBA00022490"/>
    </source>
</evidence>
<evidence type="ECO:0000256" key="1">
    <source>
        <dbReference type="ARBA" id="ARBA00004496"/>
    </source>
</evidence>
<dbReference type="PROSITE" id="PS51795">
    <property type="entry name" value="ZF_FLZ"/>
    <property type="match status" value="1"/>
</dbReference>
<keyword evidence="4" id="KW-0479">Metal-binding</keyword>
<proteinExistence type="inferred from homology"/>
<evidence type="ECO:0000313" key="10">
    <source>
        <dbReference type="Proteomes" id="UP001497480"/>
    </source>
</evidence>
<gene>
    <name evidence="9" type="ORF">LLUT_LOCUS28443</name>
</gene>
<name>A0AAV1Y0G9_LUPLU</name>
<organism evidence="9 10">
    <name type="scientific">Lupinus luteus</name>
    <name type="common">European yellow lupine</name>
    <dbReference type="NCBI Taxonomy" id="3873"/>
    <lineage>
        <taxon>Eukaryota</taxon>
        <taxon>Viridiplantae</taxon>
        <taxon>Streptophyta</taxon>
        <taxon>Embryophyta</taxon>
        <taxon>Tracheophyta</taxon>
        <taxon>Spermatophyta</taxon>
        <taxon>Magnoliopsida</taxon>
        <taxon>eudicotyledons</taxon>
        <taxon>Gunneridae</taxon>
        <taxon>Pentapetalae</taxon>
        <taxon>rosids</taxon>
        <taxon>fabids</taxon>
        <taxon>Fabales</taxon>
        <taxon>Fabaceae</taxon>
        <taxon>Papilionoideae</taxon>
        <taxon>50 kb inversion clade</taxon>
        <taxon>genistoids sensu lato</taxon>
        <taxon>core genistoids</taxon>
        <taxon>Genisteae</taxon>
        <taxon>Lupinus</taxon>
    </lineage>
</organism>
<accession>A0AAV1Y0G9</accession>
<feature type="compositionally biased region" description="Polar residues" evidence="7">
    <location>
        <begin position="24"/>
        <end position="34"/>
    </location>
</feature>
<reference evidence="9 10" key="1">
    <citation type="submission" date="2024-03" db="EMBL/GenBank/DDBJ databases">
        <authorList>
            <person name="Martinez-Hernandez J."/>
        </authorList>
    </citation>
    <scope>NUCLEOTIDE SEQUENCE [LARGE SCALE GENOMIC DNA]</scope>
</reference>
<dbReference type="GO" id="GO:0005737">
    <property type="term" value="C:cytoplasm"/>
    <property type="evidence" value="ECO:0007669"/>
    <property type="project" value="UniProtKB-SubCell"/>
</dbReference>
<dbReference type="GO" id="GO:0008270">
    <property type="term" value="F:zinc ion binding"/>
    <property type="evidence" value="ECO:0007669"/>
    <property type="project" value="UniProtKB-KW"/>
</dbReference>
<evidence type="ECO:0000259" key="8">
    <source>
        <dbReference type="PROSITE" id="PS51795"/>
    </source>
</evidence>
<evidence type="ECO:0000313" key="9">
    <source>
        <dbReference type="EMBL" id="CAL0327383.1"/>
    </source>
</evidence>
<evidence type="ECO:0000256" key="7">
    <source>
        <dbReference type="SAM" id="MobiDB-lite"/>
    </source>
</evidence>
<dbReference type="InterPro" id="IPR007650">
    <property type="entry name" value="Zf-FLZ_dom"/>
</dbReference>
<evidence type="ECO:0000256" key="2">
    <source>
        <dbReference type="ARBA" id="ARBA00009374"/>
    </source>
</evidence>
<sequence>MKRTTSMSEITTFDLNMATKDVHPNNNPNLNQSEPEGAESVTGGFNGLGLYQSMVLLATVSARNHRRNFSDLEPITDFLSTCSFCKRCLVHDRDIYMYSLECRQKQMKQDERKNKCYVASKKQVTKGETMIAL</sequence>
<dbReference type="EMBL" id="CAXHTB010000020">
    <property type="protein sequence ID" value="CAL0327383.1"/>
    <property type="molecule type" value="Genomic_DNA"/>
</dbReference>
<evidence type="ECO:0000256" key="5">
    <source>
        <dbReference type="ARBA" id="ARBA00022771"/>
    </source>
</evidence>
<comment type="subcellular location">
    <subcellularLocation>
        <location evidence="1">Cytoplasm</location>
    </subcellularLocation>
</comment>